<proteinExistence type="predicted"/>
<name>A0ABW2KA49_9ACTN</name>
<evidence type="ECO:0000256" key="1">
    <source>
        <dbReference type="ARBA" id="ARBA00022722"/>
    </source>
</evidence>
<keyword evidence="1" id="KW-0540">Nuclease</keyword>
<protein>
    <submittedName>
        <fullName evidence="6">PIN domain-containing protein</fullName>
    </submittedName>
</protein>
<organism evidence="6 7">
    <name type="scientific">Marinactinospora rubrisoli</name>
    <dbReference type="NCBI Taxonomy" id="2715399"/>
    <lineage>
        <taxon>Bacteria</taxon>
        <taxon>Bacillati</taxon>
        <taxon>Actinomycetota</taxon>
        <taxon>Actinomycetes</taxon>
        <taxon>Streptosporangiales</taxon>
        <taxon>Nocardiopsidaceae</taxon>
        <taxon>Marinactinospora</taxon>
    </lineage>
</organism>
<dbReference type="Pfam" id="PF01850">
    <property type="entry name" value="PIN"/>
    <property type="match status" value="1"/>
</dbReference>
<keyword evidence="4" id="KW-0460">Magnesium</keyword>
<evidence type="ECO:0000313" key="6">
    <source>
        <dbReference type="EMBL" id="MFC7326894.1"/>
    </source>
</evidence>
<accession>A0ABW2KA49</accession>
<dbReference type="InterPro" id="IPR029060">
    <property type="entry name" value="PIN-like_dom_sf"/>
</dbReference>
<evidence type="ECO:0000259" key="5">
    <source>
        <dbReference type="Pfam" id="PF01850"/>
    </source>
</evidence>
<sequence length="127" mass="14315">MSAHGYVLDSGVLIAIEKGRSEWVRFLDRSRRMGDRLLVSAGVVAQVWRAEPNQARIGWLLKLRNVEVVSIDGKGARLIGHMLRDSGTSDIVDAHVTLLAFETRWPVLTSDPHDLRKLHPDIRIQEV</sequence>
<dbReference type="EMBL" id="JBHTBH010000001">
    <property type="protein sequence ID" value="MFC7326894.1"/>
    <property type="molecule type" value="Genomic_DNA"/>
</dbReference>
<dbReference type="SUPFAM" id="SSF88723">
    <property type="entry name" value="PIN domain-like"/>
    <property type="match status" value="1"/>
</dbReference>
<gene>
    <name evidence="6" type="ORF">ACFQRF_03995</name>
</gene>
<evidence type="ECO:0000256" key="4">
    <source>
        <dbReference type="ARBA" id="ARBA00022842"/>
    </source>
</evidence>
<evidence type="ECO:0000313" key="7">
    <source>
        <dbReference type="Proteomes" id="UP001596540"/>
    </source>
</evidence>
<keyword evidence="2" id="KW-0479">Metal-binding</keyword>
<keyword evidence="7" id="KW-1185">Reference proteome</keyword>
<reference evidence="7" key="1">
    <citation type="journal article" date="2019" name="Int. J. Syst. Evol. Microbiol.">
        <title>The Global Catalogue of Microorganisms (GCM) 10K type strain sequencing project: providing services to taxonomists for standard genome sequencing and annotation.</title>
        <authorList>
            <consortium name="The Broad Institute Genomics Platform"/>
            <consortium name="The Broad Institute Genome Sequencing Center for Infectious Disease"/>
            <person name="Wu L."/>
            <person name="Ma J."/>
        </authorList>
    </citation>
    <scope>NUCLEOTIDE SEQUENCE [LARGE SCALE GENOMIC DNA]</scope>
    <source>
        <strain evidence="7">CGMCC 4.7382</strain>
    </source>
</reference>
<evidence type="ECO:0000256" key="2">
    <source>
        <dbReference type="ARBA" id="ARBA00022723"/>
    </source>
</evidence>
<dbReference type="InterPro" id="IPR002716">
    <property type="entry name" value="PIN_dom"/>
</dbReference>
<feature type="domain" description="PIN" evidence="5">
    <location>
        <begin position="6"/>
        <end position="113"/>
    </location>
</feature>
<dbReference type="Proteomes" id="UP001596540">
    <property type="component" value="Unassembled WGS sequence"/>
</dbReference>
<keyword evidence="3" id="KW-0378">Hydrolase</keyword>
<evidence type="ECO:0000256" key="3">
    <source>
        <dbReference type="ARBA" id="ARBA00022801"/>
    </source>
</evidence>
<dbReference type="Gene3D" id="3.40.50.1010">
    <property type="entry name" value="5'-nuclease"/>
    <property type="match status" value="1"/>
</dbReference>
<dbReference type="RefSeq" id="WP_379868866.1">
    <property type="nucleotide sequence ID" value="NZ_JBHTBH010000001.1"/>
</dbReference>
<comment type="caution">
    <text evidence="6">The sequence shown here is derived from an EMBL/GenBank/DDBJ whole genome shotgun (WGS) entry which is preliminary data.</text>
</comment>